<dbReference type="AlphaFoldDB" id="A0A0R1VEF2"/>
<evidence type="ECO:0000259" key="2">
    <source>
        <dbReference type="Pfam" id="PF14501"/>
    </source>
</evidence>
<evidence type="ECO:0000256" key="1">
    <source>
        <dbReference type="SAM" id="Phobius"/>
    </source>
</evidence>
<dbReference type="GO" id="GO:0042802">
    <property type="term" value="F:identical protein binding"/>
    <property type="evidence" value="ECO:0007669"/>
    <property type="project" value="TreeGrafter"/>
</dbReference>
<dbReference type="Pfam" id="PF14501">
    <property type="entry name" value="HATPase_c_5"/>
    <property type="match status" value="1"/>
</dbReference>
<feature type="transmembrane region" description="Helical" evidence="1">
    <location>
        <begin position="6"/>
        <end position="30"/>
    </location>
</feature>
<dbReference type="PANTHER" id="PTHR40448">
    <property type="entry name" value="TWO-COMPONENT SENSOR HISTIDINE KINASE"/>
    <property type="match status" value="1"/>
</dbReference>
<evidence type="ECO:0000313" key="4">
    <source>
        <dbReference type="Proteomes" id="UP000051739"/>
    </source>
</evidence>
<dbReference type="Gene3D" id="3.30.565.10">
    <property type="entry name" value="Histidine kinase-like ATPase, C-terminal domain"/>
    <property type="match status" value="1"/>
</dbReference>
<dbReference type="SUPFAM" id="SSF55874">
    <property type="entry name" value="ATPase domain of HSP90 chaperone/DNA topoisomerase II/histidine kinase"/>
    <property type="match status" value="1"/>
</dbReference>
<keyword evidence="4" id="KW-1185">Reference proteome</keyword>
<name>A0A0R1VEF2_9LACO</name>
<dbReference type="PANTHER" id="PTHR40448:SF1">
    <property type="entry name" value="TWO-COMPONENT SENSOR HISTIDINE KINASE"/>
    <property type="match status" value="1"/>
</dbReference>
<proteinExistence type="predicted"/>
<dbReference type="Proteomes" id="UP000051739">
    <property type="component" value="Unassembled WGS sequence"/>
</dbReference>
<dbReference type="PATRIC" id="fig|1423749.3.peg.562"/>
<protein>
    <recommendedName>
        <fullName evidence="2">Sensor histidine kinase NatK-like C-terminal domain-containing protein</fullName>
    </recommendedName>
</protein>
<gene>
    <name evidence="3" type="ORF">FC60_GL000558</name>
</gene>
<feature type="domain" description="Sensor histidine kinase NatK-like C-terminal" evidence="2">
    <location>
        <begin position="156"/>
        <end position="254"/>
    </location>
</feature>
<evidence type="ECO:0000313" key="3">
    <source>
        <dbReference type="EMBL" id="KRM01625.1"/>
    </source>
</evidence>
<dbReference type="InterPro" id="IPR032834">
    <property type="entry name" value="NatK-like_C"/>
</dbReference>
<dbReference type="EMBL" id="AZFN01000016">
    <property type="protein sequence ID" value="KRM01625.1"/>
    <property type="molecule type" value="Genomic_DNA"/>
</dbReference>
<sequence length="259" mass="29783">MTISLITVFGYTVVYYLIWLIMFMSVFMMLKEYNDNLDLHLLKQKYEDTINLNQAVSQQYEQVRHRQHDIKNLLIDLQGQIKANQSDTALKMIQDQLEATPEITMMPEVEANLNKITSSGIQNVIRRHLYEILAVGASVNIEVSAIINFCLEDEIKLARIIGILLDNARDALKDQENGVFQLSMSRFDAETVVLAVRNSIDQSVDVNQMIKNKFSTKDNHHGYGLTNIREIVNGDDHFNLEIETSEHFVTVELYMRGAR</sequence>
<organism evidence="3 4">
    <name type="scientific">Limosilactobacillus gastricus DSM 16045</name>
    <dbReference type="NCBI Taxonomy" id="1423749"/>
    <lineage>
        <taxon>Bacteria</taxon>
        <taxon>Bacillati</taxon>
        <taxon>Bacillota</taxon>
        <taxon>Bacilli</taxon>
        <taxon>Lactobacillales</taxon>
        <taxon>Lactobacillaceae</taxon>
        <taxon>Limosilactobacillus</taxon>
    </lineage>
</organism>
<reference evidence="3 4" key="1">
    <citation type="journal article" date="2015" name="Genome Announc.">
        <title>Expanding the biotechnology potential of lactobacilli through comparative genomics of 213 strains and associated genera.</title>
        <authorList>
            <person name="Sun Z."/>
            <person name="Harris H.M."/>
            <person name="McCann A."/>
            <person name="Guo C."/>
            <person name="Argimon S."/>
            <person name="Zhang W."/>
            <person name="Yang X."/>
            <person name="Jeffery I.B."/>
            <person name="Cooney J.C."/>
            <person name="Kagawa T.F."/>
            <person name="Liu W."/>
            <person name="Song Y."/>
            <person name="Salvetti E."/>
            <person name="Wrobel A."/>
            <person name="Rasinkangas P."/>
            <person name="Parkhill J."/>
            <person name="Rea M.C."/>
            <person name="O'Sullivan O."/>
            <person name="Ritari J."/>
            <person name="Douillard F.P."/>
            <person name="Paul Ross R."/>
            <person name="Yang R."/>
            <person name="Briner A.E."/>
            <person name="Felis G.E."/>
            <person name="de Vos W.M."/>
            <person name="Barrangou R."/>
            <person name="Klaenhammer T.R."/>
            <person name="Caufield P.W."/>
            <person name="Cui Y."/>
            <person name="Zhang H."/>
            <person name="O'Toole P.W."/>
        </authorList>
    </citation>
    <scope>NUCLEOTIDE SEQUENCE [LARGE SCALE GENOMIC DNA]</scope>
    <source>
        <strain evidence="3 4">DSM 16045</strain>
    </source>
</reference>
<keyword evidence="1" id="KW-0812">Transmembrane</keyword>
<comment type="caution">
    <text evidence="3">The sequence shown here is derived from an EMBL/GenBank/DDBJ whole genome shotgun (WGS) entry which is preliminary data.</text>
</comment>
<keyword evidence="1" id="KW-1133">Transmembrane helix</keyword>
<accession>A0A0R1VEF2</accession>
<dbReference type="RefSeq" id="WP_056937596.1">
    <property type="nucleotide sequence ID" value="NZ_AZFN01000016.1"/>
</dbReference>
<keyword evidence="1" id="KW-0472">Membrane</keyword>
<dbReference type="InterPro" id="IPR036890">
    <property type="entry name" value="HATPase_C_sf"/>
</dbReference>